<feature type="region of interest" description="Disordered" evidence="4">
    <location>
        <begin position="566"/>
        <end position="667"/>
    </location>
</feature>
<dbReference type="InterPro" id="IPR036964">
    <property type="entry name" value="RASGEF_cat_dom_sf"/>
</dbReference>
<dbReference type="InterPro" id="IPR023578">
    <property type="entry name" value="Ras_GEF_dom_sf"/>
</dbReference>
<dbReference type="PROSITE" id="PS50009">
    <property type="entry name" value="RASGEF_CAT"/>
    <property type="match status" value="1"/>
</dbReference>
<organism evidence="7 8">
    <name type="scientific">Octopus vulgaris</name>
    <name type="common">Common octopus</name>
    <dbReference type="NCBI Taxonomy" id="6645"/>
    <lineage>
        <taxon>Eukaryota</taxon>
        <taxon>Metazoa</taxon>
        <taxon>Spiralia</taxon>
        <taxon>Lophotrochozoa</taxon>
        <taxon>Mollusca</taxon>
        <taxon>Cephalopoda</taxon>
        <taxon>Coleoidea</taxon>
        <taxon>Octopodiformes</taxon>
        <taxon>Octopoda</taxon>
        <taxon>Incirrata</taxon>
        <taxon>Octopodidae</taxon>
        <taxon>Octopus</taxon>
    </lineage>
</organism>
<dbReference type="GO" id="GO:0005085">
    <property type="term" value="F:guanyl-nucleotide exchange factor activity"/>
    <property type="evidence" value="ECO:0007669"/>
    <property type="project" value="UniProtKB-KW"/>
</dbReference>
<feature type="compositionally biased region" description="Basic and acidic residues" evidence="4">
    <location>
        <begin position="655"/>
        <end position="667"/>
    </location>
</feature>
<dbReference type="Pfam" id="PF00618">
    <property type="entry name" value="RasGEF_N"/>
    <property type="match status" value="1"/>
</dbReference>
<feature type="domain" description="Ras-GEF" evidence="5">
    <location>
        <begin position="868"/>
        <end position="1093"/>
    </location>
</feature>
<evidence type="ECO:0000313" key="8">
    <source>
        <dbReference type="Proteomes" id="UP001162480"/>
    </source>
</evidence>
<feature type="compositionally biased region" description="Polar residues" evidence="4">
    <location>
        <begin position="270"/>
        <end position="285"/>
    </location>
</feature>
<dbReference type="GO" id="GO:0005886">
    <property type="term" value="C:plasma membrane"/>
    <property type="evidence" value="ECO:0007669"/>
    <property type="project" value="TreeGrafter"/>
</dbReference>
<dbReference type="PANTHER" id="PTHR23113">
    <property type="entry name" value="GUANINE NUCLEOTIDE EXCHANGE FACTOR"/>
    <property type="match status" value="1"/>
</dbReference>
<dbReference type="SMART" id="SM00147">
    <property type="entry name" value="RasGEF"/>
    <property type="match status" value="1"/>
</dbReference>
<protein>
    <recommendedName>
        <fullName evidence="2">CRK SH3-binding GNRP</fullName>
    </recommendedName>
</protein>
<dbReference type="EMBL" id="OX597814">
    <property type="protein sequence ID" value="CAI9716446.1"/>
    <property type="molecule type" value="Genomic_DNA"/>
</dbReference>
<feature type="compositionally biased region" description="Basic and acidic residues" evidence="4">
    <location>
        <begin position="1"/>
        <end position="12"/>
    </location>
</feature>
<evidence type="ECO:0000259" key="5">
    <source>
        <dbReference type="PROSITE" id="PS50009"/>
    </source>
</evidence>
<feature type="domain" description="N-terminal Ras-GEF" evidence="6">
    <location>
        <begin position="701"/>
        <end position="838"/>
    </location>
</feature>
<keyword evidence="1 3" id="KW-0344">Guanine-nucleotide releasing factor</keyword>
<feature type="compositionally biased region" description="Low complexity" evidence="4">
    <location>
        <begin position="566"/>
        <end position="580"/>
    </location>
</feature>
<dbReference type="Pfam" id="PF00617">
    <property type="entry name" value="RasGEF"/>
    <property type="match status" value="1"/>
</dbReference>
<evidence type="ECO:0000256" key="3">
    <source>
        <dbReference type="PROSITE-ProRule" id="PRU00168"/>
    </source>
</evidence>
<accession>A0AA36AHV4</accession>
<gene>
    <name evidence="7" type="ORF">OCTVUL_1B016372</name>
</gene>
<dbReference type="InterPro" id="IPR019804">
    <property type="entry name" value="Ras_G-nucl-exch_fac_CS"/>
</dbReference>
<keyword evidence="8" id="KW-1185">Reference proteome</keyword>
<sequence length="1105" mass="122754">MSGKAEKTEKSSGSKIKKKPSFRDDIKAMIKRRPSAPSQSPKSKSKSLNRTHSLNEGSKTDKHDKDITIDDVDKLKIEVDHVYKSLKYIKEVVDKETLQILPATASAVLETVTGVFTLLSNFFSNQDSSMMLSRHNQVCQCLAHLIRWADKILLYGNDQLNKDNAHEVIKALADGMKELAQASIDKLENRKNGIPRSPGPINAPFHQERMMSKSSTEESELETPPPLPEKQRISSATTLNMMGSSKGDSNGHSSSSQSPLSSMLFPSPSQDHSLGGCSNSSGLVTPSSQSPRSCSPLSRSPASSIGSGLNQSMDDLLSSSNRSSRTNSFSYASSDSRSATMESSVEYALAVDEINQLTKKINQLTTSIKDVPPPVPAKGSKSPRFPSHYDNVPLGEGSGGLPVSGLVGICANTTGMSQTISHMSSHSTSCSSSSSLNTRMVSHFNSAMAGASGMPSFSHFHSHKSSSYFFSQSSQETISSSEFSSGISHSSLESLHQHGPPPLPPKKKHIQTYMQTFGSCVQPNATELAHISRRSLNFFEAEWKHHQKELHRSIYPRSNTISVISDISSGSSDNTSGIGSAENMGTPPALPAKLGRSSNRQSQASTISSQSDASIEGPAEVVREKSASMIEPPVVPPTTPEMELKRSSAPAEVSEQTKKNDKSVSPKSEILKDADSDFIELKPLDDVDVSDQLIRKRQTEVGPEIRGGSVDALLVHATVASKSGSQEDLVNEEDFMYQEAFLTTYRTFITPKDLIEKLLYRFHKFQHVSDTSKKRLARNAFSLLIRVLDELSSSCSSTSSEIDDEISQKMMDLVFELLCQGELTLAKLLRRKIVEKLEARKHMEITAKTNNLPSHSLTLQLPDLLHFKSQDIAEQMTLLDAGLFQKIEIPEVLLWAKEQSEELSPNLTLFTEHFNKMSYWCRTKILIQEEPKDREKYLMKFIKIMRHLRKMSNFNSYLAILSALDSAPIRRLEWQKQNMEALKEFCQLIDSSASFRAYRQALSETEPPCIPYLGLILQDLTFINIGNQDLLQDGSINFAKRWQQFNILEIMRRFRKCNFDFKKSEKILAVFDGFDDYKCEDELWQISEKIKPRGGKRKATEPGES</sequence>
<dbReference type="CDD" id="cd00155">
    <property type="entry name" value="RasGEF"/>
    <property type="match status" value="1"/>
</dbReference>
<dbReference type="PROSITE" id="PS00720">
    <property type="entry name" value="RASGEF"/>
    <property type="match status" value="1"/>
</dbReference>
<evidence type="ECO:0000256" key="4">
    <source>
        <dbReference type="SAM" id="MobiDB-lite"/>
    </source>
</evidence>
<proteinExistence type="predicted"/>
<feature type="compositionally biased region" description="Low complexity" evidence="4">
    <location>
        <begin position="480"/>
        <end position="494"/>
    </location>
</feature>
<dbReference type="Proteomes" id="UP001162480">
    <property type="component" value="Chromosome 1"/>
</dbReference>
<feature type="region of interest" description="Disordered" evidence="4">
    <location>
        <begin position="187"/>
        <end position="336"/>
    </location>
</feature>
<dbReference type="Gene3D" id="1.20.870.10">
    <property type="entry name" value="Son of sevenless (SoS) protein Chain: S domain 1"/>
    <property type="match status" value="1"/>
</dbReference>
<dbReference type="SUPFAM" id="SSF48366">
    <property type="entry name" value="Ras GEF"/>
    <property type="match status" value="1"/>
</dbReference>
<dbReference type="CDD" id="cd06224">
    <property type="entry name" value="REM"/>
    <property type="match status" value="1"/>
</dbReference>
<dbReference type="PROSITE" id="PS50212">
    <property type="entry name" value="RASGEF_NTER"/>
    <property type="match status" value="1"/>
</dbReference>
<feature type="region of interest" description="Disordered" evidence="4">
    <location>
        <begin position="1"/>
        <end position="63"/>
    </location>
</feature>
<dbReference type="GO" id="GO:0007265">
    <property type="term" value="P:Ras protein signal transduction"/>
    <property type="evidence" value="ECO:0007669"/>
    <property type="project" value="TreeGrafter"/>
</dbReference>
<name>A0AA36AHV4_OCTVU</name>
<evidence type="ECO:0000256" key="2">
    <source>
        <dbReference type="ARBA" id="ARBA00083313"/>
    </source>
</evidence>
<evidence type="ECO:0000313" key="7">
    <source>
        <dbReference type="EMBL" id="CAI9716446.1"/>
    </source>
</evidence>
<feature type="compositionally biased region" description="Low complexity" evidence="4">
    <location>
        <begin position="243"/>
        <end position="269"/>
    </location>
</feature>
<dbReference type="PANTHER" id="PTHR23113:SF224">
    <property type="entry name" value="RAP GUANINE NUCLEOTIDE EXCHANGE FACTOR 1"/>
    <property type="match status" value="1"/>
</dbReference>
<feature type="compositionally biased region" description="Polar residues" evidence="4">
    <location>
        <begin position="233"/>
        <end position="242"/>
    </location>
</feature>
<dbReference type="InterPro" id="IPR001895">
    <property type="entry name" value="RASGEF_cat_dom"/>
</dbReference>
<dbReference type="AlphaFoldDB" id="A0AA36AHV4"/>
<reference evidence="7" key="1">
    <citation type="submission" date="2023-08" db="EMBL/GenBank/DDBJ databases">
        <authorList>
            <person name="Alioto T."/>
            <person name="Alioto T."/>
            <person name="Gomez Garrido J."/>
        </authorList>
    </citation>
    <scope>NUCLEOTIDE SEQUENCE</scope>
</reference>
<feature type="region of interest" description="Disordered" evidence="4">
    <location>
        <begin position="480"/>
        <end position="508"/>
    </location>
</feature>
<dbReference type="InterPro" id="IPR008937">
    <property type="entry name" value="Ras-like_GEF"/>
</dbReference>
<evidence type="ECO:0000256" key="1">
    <source>
        <dbReference type="ARBA" id="ARBA00022658"/>
    </source>
</evidence>
<dbReference type="FunFam" id="1.10.840.10:FF:000009">
    <property type="entry name" value="rap guanine nucleotide exchange factor 1"/>
    <property type="match status" value="1"/>
</dbReference>
<feature type="compositionally biased region" description="Polar residues" evidence="4">
    <location>
        <begin position="596"/>
        <end position="613"/>
    </location>
</feature>
<dbReference type="InterPro" id="IPR000651">
    <property type="entry name" value="Ras-like_Gua-exchang_fac_N"/>
</dbReference>
<feature type="compositionally biased region" description="Low complexity" evidence="4">
    <location>
        <begin position="286"/>
        <end position="336"/>
    </location>
</feature>
<dbReference type="SMART" id="SM00229">
    <property type="entry name" value="RasGEFN"/>
    <property type="match status" value="1"/>
</dbReference>
<evidence type="ECO:0000259" key="6">
    <source>
        <dbReference type="PROSITE" id="PS50212"/>
    </source>
</evidence>
<dbReference type="Gene3D" id="1.10.840.10">
    <property type="entry name" value="Ras guanine-nucleotide exchange factors catalytic domain"/>
    <property type="match status" value="1"/>
</dbReference>